<name>A0ABM0ZRS6_ECHTE</name>
<evidence type="ECO:0000256" key="5">
    <source>
        <dbReference type="ARBA" id="ARBA00022801"/>
    </source>
</evidence>
<evidence type="ECO:0000256" key="6">
    <source>
        <dbReference type="ARBA" id="ARBA00022837"/>
    </source>
</evidence>
<dbReference type="PANTHER" id="PTHR11742:SF55">
    <property type="entry name" value="ENDOPLASMIC RETICULUM MANNOSYL-OLIGOSACCHARIDE 1,2-ALPHA-MANNOSIDASE"/>
    <property type="match status" value="1"/>
</dbReference>
<dbReference type="RefSeq" id="XP_012861523.2">
    <property type="nucleotide sequence ID" value="XM_013006069.2"/>
</dbReference>
<dbReference type="PROSITE" id="PS51257">
    <property type="entry name" value="PROKAR_LIPOPROTEIN"/>
    <property type="match status" value="1"/>
</dbReference>
<reference evidence="14" key="1">
    <citation type="submission" date="2025-08" db="UniProtKB">
        <authorList>
            <consortium name="RefSeq"/>
        </authorList>
    </citation>
    <scope>IDENTIFICATION</scope>
</reference>
<dbReference type="PRINTS" id="PR00747">
    <property type="entry name" value="GLYHDRLASE47"/>
</dbReference>
<keyword evidence="5 11" id="KW-0378">Hydrolase</keyword>
<proteinExistence type="inferred from homology"/>
<dbReference type="EC" id="3.2.1.-" evidence="11"/>
<keyword evidence="6" id="KW-0106">Calcium</keyword>
<evidence type="ECO:0000256" key="12">
    <source>
        <dbReference type="SAM" id="SignalP"/>
    </source>
</evidence>
<evidence type="ECO:0000313" key="13">
    <source>
        <dbReference type="Proteomes" id="UP000694863"/>
    </source>
</evidence>
<evidence type="ECO:0000256" key="7">
    <source>
        <dbReference type="ARBA" id="ARBA00023157"/>
    </source>
</evidence>
<comment type="cofactor">
    <cofactor evidence="1">
        <name>Ca(2+)</name>
        <dbReference type="ChEBI" id="CHEBI:29108"/>
    </cofactor>
</comment>
<sequence>MSTRLGQNALLFLMALLTAGCVRLLHGAVEDPRQAPAGTVSEEQKLELEISGWTAIKSPGVIAPQTSSSDLRDFLEILPRMLQKHVQGRLSSWQIRGLQRDLRNNRRQRATQQEEEGPSPRKLLSLRKALLPIRQSGDRGAVCQAWHSARQVRKQGKPASPTERRAAVVKAFSHAWKGYREFAWGHDELRPASRSFNEVFGVGLTLIDALDTMWIMGLQAEFAEAKKWVLEQLNFQNNENVNLFECTIRVLGGLLSAYNLSGDSLFLEKAEDLGARLLPAFQTHSKLPYSHVNLASGEGRSTYMESSVAQVGSIQLEFRELSRLTGKEKFQEAVDEVMQHIHSLPGKKDGLVPTNIDLLSGFFTSQGSFTVGANVDSYYEYLLKQWIQGGKKDNQLLEDYVEAIKGIQKHLLYTDRAEQLTFVGELHNDQFQARMEHFACFLPGTLALGVHHGLSNDHMELAQALMKTCYQMYQQFNSGLSPEVVYYDDSLPGTHKNMRVLTRDNFNVLRPETVESLFYLYRFTGDKKYQDWGWKILQGFNKHSRIPSGGYSSIFNVQNPVILDHMESFFLAETLKYMYLLFSDDTDLFDLDQYVFNTEAHPLPIWISA</sequence>
<organism evidence="13 14">
    <name type="scientific">Echinops telfairi</name>
    <name type="common">Lesser hedgehog tenrec</name>
    <dbReference type="NCBI Taxonomy" id="9371"/>
    <lineage>
        <taxon>Eukaryota</taxon>
        <taxon>Metazoa</taxon>
        <taxon>Chordata</taxon>
        <taxon>Craniata</taxon>
        <taxon>Vertebrata</taxon>
        <taxon>Euteleostomi</taxon>
        <taxon>Mammalia</taxon>
        <taxon>Eutheria</taxon>
        <taxon>Afrotheria</taxon>
        <taxon>Tenrecidae</taxon>
        <taxon>Tenrecinae</taxon>
        <taxon>Echinops</taxon>
    </lineage>
</organism>
<keyword evidence="8 11" id="KW-0326">Glycosidase</keyword>
<dbReference type="InterPro" id="IPR001382">
    <property type="entry name" value="Glyco_hydro_47"/>
</dbReference>
<dbReference type="InterPro" id="IPR012341">
    <property type="entry name" value="6hp_glycosidase-like_sf"/>
</dbReference>
<comment type="similarity">
    <text evidence="3 11">Belongs to the glycosyl hydrolase 47 family.</text>
</comment>
<dbReference type="Gene3D" id="1.50.10.10">
    <property type="match status" value="1"/>
</dbReference>
<keyword evidence="7" id="KW-1015">Disulfide bond</keyword>
<comment type="catalytic activity">
    <reaction evidence="10">
        <text>N(4)-(alpha-D-Man-(1-&gt;2)-alpha-D-Man-(1-&gt;2)-alpha-D-Man-(1-&gt;3)-[alpha-D-Man-(1-&gt;2)-alpha-D-Man-(1-&gt;3)-[alpha-D-Man-(1-&gt;2)-alpha-D-Man-(1-&gt;6)]-alpha-D-Man-(1-&gt;6)]-beta-D-Man-(1-&gt;4)-beta-D-GlcNAc-(1-&gt;4)-beta-D-GlcNAc)-L-asparaginyl-[protein] (N-glucan mannose isomer 9A1,2,3B1,2,3) + 4 H2O = N(4)-(alpha-D-Man-(1-&gt;3)-[alpha-D-Man-(1-&gt;3)-[alpha-D-Man-(1-&gt;6)]-alpha-D-Man-(1-&gt;6)]-beta-D-Man-(1-&gt;4)-beta-D-GlcNAc-(1-&gt;4)-beta-D-GlcNAc)-L-asparaginyl-[protein] (N-glucan mannose isomer 5A1,2) + 4 beta-D-mannose</text>
        <dbReference type="Rhea" id="RHEA:56008"/>
        <dbReference type="Rhea" id="RHEA-COMP:14356"/>
        <dbReference type="Rhea" id="RHEA-COMP:14367"/>
        <dbReference type="ChEBI" id="CHEBI:15377"/>
        <dbReference type="ChEBI" id="CHEBI:28563"/>
        <dbReference type="ChEBI" id="CHEBI:59087"/>
        <dbReference type="ChEBI" id="CHEBI:139493"/>
        <dbReference type="EC" id="3.2.1.113"/>
    </reaction>
</comment>
<evidence type="ECO:0000313" key="14">
    <source>
        <dbReference type="RefSeq" id="XP_012861523.2"/>
    </source>
</evidence>
<feature type="chain" id="PRO_5046019655" description="alpha-1,2-Mannosidase" evidence="12">
    <location>
        <begin position="28"/>
        <end position="609"/>
    </location>
</feature>
<comment type="catalytic activity">
    <reaction evidence="9">
        <text>N(4)-(alpha-D-Man-(1-&gt;2)-alpha-D-Man-(1-&gt;2)-alpha-D-Man-(1-&gt;3)-[alpha-D-Man-(1-&gt;3)-[alpha-D-Man-(1-&gt;2)-alpha-D-Man-(1-&gt;6)]-alpha-D-Man-(1-&gt;6)]-beta-D-Man-(1-&gt;4)-beta-D-GlcNAc-(1-&gt;4)-beta-D-GlcNAc)-L-asparaginyl-[protein] (N-glucan mannose isomer 8A1,2,3B1,3) + 3 H2O = N(4)-(alpha-D-Man-(1-&gt;3)-[alpha-D-Man-(1-&gt;3)-[alpha-D-Man-(1-&gt;6)]-alpha-D-Man-(1-&gt;6)]-beta-D-Man-(1-&gt;4)-beta-D-GlcNAc-(1-&gt;4)-beta-D-GlcNAc)-L-asparaginyl-[protein] (N-glucan mannose isomer 5A1,2) + 3 beta-D-mannose</text>
        <dbReference type="Rhea" id="RHEA:56028"/>
        <dbReference type="Rhea" id="RHEA-COMP:14358"/>
        <dbReference type="Rhea" id="RHEA-COMP:14367"/>
        <dbReference type="ChEBI" id="CHEBI:15377"/>
        <dbReference type="ChEBI" id="CHEBI:28563"/>
        <dbReference type="ChEBI" id="CHEBI:59087"/>
        <dbReference type="ChEBI" id="CHEBI:60628"/>
        <dbReference type="EC" id="3.2.1.113"/>
    </reaction>
</comment>
<dbReference type="GeneID" id="101652943"/>
<evidence type="ECO:0000256" key="11">
    <source>
        <dbReference type="RuleBase" id="RU361193"/>
    </source>
</evidence>
<keyword evidence="13" id="KW-1185">Reference proteome</keyword>
<evidence type="ECO:0000256" key="9">
    <source>
        <dbReference type="ARBA" id="ARBA00047669"/>
    </source>
</evidence>
<protein>
    <recommendedName>
        <fullName evidence="11">alpha-1,2-Mannosidase</fullName>
        <ecNumber evidence="11">3.2.1.-</ecNumber>
    </recommendedName>
</protein>
<accession>A0ABM0ZRS6</accession>
<evidence type="ECO:0000256" key="4">
    <source>
        <dbReference type="ARBA" id="ARBA00022723"/>
    </source>
</evidence>
<evidence type="ECO:0000256" key="3">
    <source>
        <dbReference type="ARBA" id="ARBA00007658"/>
    </source>
</evidence>
<dbReference type="PANTHER" id="PTHR11742">
    <property type="entry name" value="MANNOSYL-OLIGOSACCHARIDE ALPHA-1,2-MANNOSIDASE-RELATED"/>
    <property type="match status" value="1"/>
</dbReference>
<dbReference type="Pfam" id="PF01532">
    <property type="entry name" value="Glyco_hydro_47"/>
    <property type="match status" value="1"/>
</dbReference>
<dbReference type="Proteomes" id="UP000694863">
    <property type="component" value="Unplaced"/>
</dbReference>
<gene>
    <name evidence="14" type="primary">LOC101652943</name>
</gene>
<feature type="signal peptide" evidence="12">
    <location>
        <begin position="1"/>
        <end position="27"/>
    </location>
</feature>
<dbReference type="InterPro" id="IPR050749">
    <property type="entry name" value="Glycosyl_Hydrolase_47"/>
</dbReference>
<dbReference type="InterPro" id="IPR036026">
    <property type="entry name" value="Seven-hairpin_glycosidases"/>
</dbReference>
<keyword evidence="12" id="KW-0732">Signal</keyword>
<comment type="pathway">
    <text evidence="2">Protein modification; protein glycosylation.</text>
</comment>
<evidence type="ECO:0000256" key="2">
    <source>
        <dbReference type="ARBA" id="ARBA00004922"/>
    </source>
</evidence>
<dbReference type="SUPFAM" id="SSF48225">
    <property type="entry name" value="Seven-hairpin glycosidases"/>
    <property type="match status" value="1"/>
</dbReference>
<keyword evidence="4" id="KW-0479">Metal-binding</keyword>
<evidence type="ECO:0000256" key="8">
    <source>
        <dbReference type="ARBA" id="ARBA00023295"/>
    </source>
</evidence>
<evidence type="ECO:0000256" key="1">
    <source>
        <dbReference type="ARBA" id="ARBA00001913"/>
    </source>
</evidence>
<evidence type="ECO:0000256" key="10">
    <source>
        <dbReference type="ARBA" id="ARBA00048605"/>
    </source>
</evidence>